<dbReference type="GO" id="GO:0000009">
    <property type="term" value="F:alpha-1,6-mannosyltransferase activity"/>
    <property type="evidence" value="ECO:0007669"/>
    <property type="project" value="InterPro"/>
</dbReference>
<dbReference type="GO" id="GO:0000136">
    <property type="term" value="C:mannan polymerase complex"/>
    <property type="evidence" value="ECO:0007669"/>
    <property type="project" value="TreeGrafter"/>
</dbReference>
<proteinExistence type="predicted"/>
<dbReference type="AlphaFoldDB" id="A0AAJ8LKZ5"/>
<name>A0AAJ8LKZ5_9TREE</name>
<dbReference type="PANTHER" id="PTHR31834">
    <property type="entry name" value="INITIATION-SPECIFIC ALPHA-1,6-MANNOSYLTRANSFERASE"/>
    <property type="match status" value="1"/>
</dbReference>
<dbReference type="Gene3D" id="3.90.550.20">
    <property type="match status" value="1"/>
</dbReference>
<reference evidence="1" key="2">
    <citation type="submission" date="2024-01" db="EMBL/GenBank/DDBJ databases">
        <title>Comparative genomics of Cryptococcus and Kwoniella reveals pathogenesis evolution and contrasting modes of karyotype evolution via chromosome fusion or intercentromeric recombination.</title>
        <authorList>
            <person name="Coelho M.A."/>
            <person name="David-Palma M."/>
            <person name="Shea T."/>
            <person name="Bowers K."/>
            <person name="McGinley-Smith S."/>
            <person name="Mohammad A.W."/>
            <person name="Gnirke A."/>
            <person name="Yurkov A.M."/>
            <person name="Nowrousian M."/>
            <person name="Sun S."/>
            <person name="Cuomo C.A."/>
            <person name="Heitman J."/>
        </authorList>
    </citation>
    <scope>NUCLEOTIDE SEQUENCE</scope>
    <source>
        <strain evidence="1">CBS 12478</strain>
    </source>
</reference>
<dbReference type="KEGG" id="ksn:43588181"/>
<reference evidence="1" key="1">
    <citation type="submission" date="2017-08" db="EMBL/GenBank/DDBJ databases">
        <authorList>
            <person name="Cuomo C."/>
            <person name="Billmyre B."/>
            <person name="Heitman J."/>
        </authorList>
    </citation>
    <scope>NUCLEOTIDE SEQUENCE</scope>
    <source>
        <strain evidence="1">CBS 12478</strain>
    </source>
</reference>
<accession>A0AAJ8LKZ5</accession>
<dbReference type="EMBL" id="CP144057">
    <property type="protein sequence ID" value="WWD19744.1"/>
    <property type="molecule type" value="Genomic_DNA"/>
</dbReference>
<protein>
    <recommendedName>
        <fullName evidence="3">Alpha-1,6-mannosyltransferase</fullName>
    </recommendedName>
</protein>
<dbReference type="PANTHER" id="PTHR31834:SF1">
    <property type="entry name" value="INITIATION-SPECIFIC ALPHA-1,6-MANNOSYLTRANSFERASE"/>
    <property type="match status" value="1"/>
</dbReference>
<sequence>MLLPRHLRFGTPAKVLLAFITLVLYLSFPFTNTHPPSAFASPREHDRLSNAPLSELVDIYEQVRIGLLDAKHYDSKAATEKLRSPTYLPDGSINLDADFPAYLNRLRRFVDSHFQHVPRDIHEGARNSLKDMIRRLPPTSRPDTFPSKVWSTHPFGLDGVEEGFELWQKLLPVPLSPRLADRISKQRNVDFLRPAREGSQWEVTVTDDNGLDKWMSQWTAEKLSRGIVGEGEWASFWGKLEHGVLRADVFRYMSMFTEGGIYSDSDTMAAAAVTSQQPKDRLNPRATLDTEDTQHNHTSTISHESHLSRRAPIQTLDDPSTILNPDISIVLAIEWDSAIGRTWSMWKQWTWFRFRRSWPDCCFPRGLEMVQNLLVSKPFHPIMLDTLATIAELVESGVARQLSPLDLTGPGPFSDAVFRYLLVQYGATPDDLRALRGPVRIGDVIILQEEAWHAPSKAIQRLLSHVKSLGSKLGDKDPWRFGLGWSDWQSGGIKVAYHGLTGIWKGKG</sequence>
<dbReference type="GO" id="GO:0006487">
    <property type="term" value="P:protein N-linked glycosylation"/>
    <property type="evidence" value="ECO:0007669"/>
    <property type="project" value="TreeGrafter"/>
</dbReference>
<evidence type="ECO:0000313" key="1">
    <source>
        <dbReference type="EMBL" id="WWD19744.1"/>
    </source>
</evidence>
<dbReference type="InterPro" id="IPR039367">
    <property type="entry name" value="Och1-like"/>
</dbReference>
<keyword evidence="2" id="KW-1185">Reference proteome</keyword>
<dbReference type="RefSeq" id="XP_065823507.1">
    <property type="nucleotide sequence ID" value="XM_065967435.1"/>
</dbReference>
<dbReference type="GeneID" id="43588181"/>
<evidence type="ECO:0008006" key="3">
    <source>
        <dbReference type="Google" id="ProtNLM"/>
    </source>
</evidence>
<dbReference type="Proteomes" id="UP000322225">
    <property type="component" value="Chromosome 7"/>
</dbReference>
<organism evidence="1 2">
    <name type="scientific">Kwoniella shandongensis</name>
    <dbReference type="NCBI Taxonomy" id="1734106"/>
    <lineage>
        <taxon>Eukaryota</taxon>
        <taxon>Fungi</taxon>
        <taxon>Dikarya</taxon>
        <taxon>Basidiomycota</taxon>
        <taxon>Agaricomycotina</taxon>
        <taxon>Tremellomycetes</taxon>
        <taxon>Tremellales</taxon>
        <taxon>Cryptococcaceae</taxon>
        <taxon>Kwoniella</taxon>
    </lineage>
</organism>
<evidence type="ECO:0000313" key="2">
    <source>
        <dbReference type="Proteomes" id="UP000322225"/>
    </source>
</evidence>
<dbReference type="Pfam" id="PF04488">
    <property type="entry name" value="Gly_transf_sug"/>
    <property type="match status" value="1"/>
</dbReference>
<gene>
    <name evidence="1" type="ORF">CI109_104208</name>
</gene>
<dbReference type="InterPro" id="IPR007577">
    <property type="entry name" value="GlycoTrfase_DXD_sugar-bd_CS"/>
</dbReference>